<dbReference type="EMBL" id="AEET01000018">
    <property type="protein sequence ID" value="EFM46531.1"/>
    <property type="molecule type" value="Genomic_DNA"/>
</dbReference>
<evidence type="ECO:0000313" key="2">
    <source>
        <dbReference type="Proteomes" id="UP000003045"/>
    </source>
</evidence>
<reference evidence="1" key="1">
    <citation type="submission" date="2010-08" db="EMBL/GenBank/DDBJ databases">
        <authorList>
            <person name="Muzny D."/>
            <person name="Qin X."/>
            <person name="Deng J."/>
            <person name="Jiang H."/>
            <person name="Liu Y."/>
            <person name="Qu J."/>
            <person name="Song X.-Z."/>
            <person name="Zhang L."/>
            <person name="Thornton R."/>
            <person name="Coyle M."/>
            <person name="Francisco L."/>
            <person name="Jackson L."/>
            <person name="Javaid M."/>
            <person name="Korchina V."/>
            <person name="Kovar C."/>
            <person name="Mata R."/>
            <person name="Mathew T."/>
            <person name="Ngo R."/>
            <person name="Nguyen L."/>
            <person name="Nguyen N."/>
            <person name="Okwuonu G."/>
            <person name="Ongeri F."/>
            <person name="Pham C."/>
            <person name="Simmons D."/>
            <person name="Wilczek-Boney K."/>
            <person name="Hale W."/>
            <person name="Jakkamsetti A."/>
            <person name="Pham P."/>
            <person name="Ruth R."/>
            <person name="San Lucas F."/>
            <person name="Warren J."/>
            <person name="Zhang J."/>
            <person name="Zhao Z."/>
            <person name="Zhou C."/>
            <person name="Zhu D."/>
            <person name="Lee S."/>
            <person name="Bess C."/>
            <person name="Blankenburg K."/>
            <person name="Forbes L."/>
            <person name="Fu Q."/>
            <person name="Gubbala S."/>
            <person name="Hirani K."/>
            <person name="Jayaseelan J.C."/>
            <person name="Lara F."/>
            <person name="Munidasa M."/>
            <person name="Palculict T."/>
            <person name="Patil S."/>
            <person name="Pu L.-L."/>
            <person name="Saada N."/>
            <person name="Tang L."/>
            <person name="Weissenberger G."/>
            <person name="Zhu Y."/>
            <person name="Hemphill L."/>
            <person name="Shang Y."/>
            <person name="Youmans B."/>
            <person name="Ayvaz T."/>
            <person name="Ross M."/>
            <person name="Santibanez J."/>
            <person name="Aqrawi P."/>
            <person name="Gross S."/>
            <person name="Joshi V."/>
            <person name="Fowler G."/>
            <person name="Nazareth L."/>
            <person name="Reid J."/>
            <person name="Worley K."/>
            <person name="Petrosino J."/>
            <person name="Highlander S."/>
            <person name="Gibbs R."/>
        </authorList>
    </citation>
    <scope>NUCLEOTIDE SEQUENCE [LARGE SCALE GENOMIC DNA]</scope>
    <source>
        <strain evidence="1">ATCC 35239</strain>
    </source>
</reference>
<protein>
    <submittedName>
        <fullName evidence="1">Uncharacterized protein</fullName>
    </submittedName>
</protein>
<keyword evidence="2" id="KW-1185">Reference proteome</keyword>
<dbReference type="STRING" id="871571.HMPREF0580_0786"/>
<sequence>MGDLWGICAVTVLRVRARGTAGVTNSGKNTPVMTEFGIPTAKFPDFVTF</sequence>
<dbReference type="HOGENOM" id="CLU_3137759_0_0_11"/>
<accession>E0QPH1</accession>
<organism evidence="1 2">
    <name type="scientific">Mobiluncus mulieris ATCC 35239</name>
    <dbReference type="NCBI Taxonomy" id="871571"/>
    <lineage>
        <taxon>Bacteria</taxon>
        <taxon>Bacillati</taxon>
        <taxon>Actinomycetota</taxon>
        <taxon>Actinomycetes</taxon>
        <taxon>Actinomycetales</taxon>
        <taxon>Actinomycetaceae</taxon>
        <taxon>Mobiluncus</taxon>
    </lineage>
</organism>
<comment type="caution">
    <text evidence="1">The sequence shown here is derived from an EMBL/GenBank/DDBJ whole genome shotgun (WGS) entry which is preliminary data.</text>
</comment>
<proteinExistence type="predicted"/>
<dbReference type="Proteomes" id="UP000003045">
    <property type="component" value="Unassembled WGS sequence"/>
</dbReference>
<gene>
    <name evidence="1" type="ORF">HMPREF0580_0786</name>
</gene>
<evidence type="ECO:0000313" key="1">
    <source>
        <dbReference type="EMBL" id="EFM46531.1"/>
    </source>
</evidence>
<name>E0QPH1_9ACTO</name>
<dbReference type="AlphaFoldDB" id="E0QPH1"/>